<evidence type="ECO:0000313" key="1">
    <source>
        <dbReference type="EMBL" id="EOA89829.1"/>
    </source>
</evidence>
<name>R0KL00_EXST2</name>
<reference evidence="1 2" key="1">
    <citation type="journal article" date="2012" name="PLoS Pathog.">
        <title>Diverse lifestyles and strategies of plant pathogenesis encoded in the genomes of eighteen Dothideomycetes fungi.</title>
        <authorList>
            <person name="Ohm R.A."/>
            <person name="Feau N."/>
            <person name="Henrissat B."/>
            <person name="Schoch C.L."/>
            <person name="Horwitz B.A."/>
            <person name="Barry K.W."/>
            <person name="Condon B.J."/>
            <person name="Copeland A.C."/>
            <person name="Dhillon B."/>
            <person name="Glaser F."/>
            <person name="Hesse C.N."/>
            <person name="Kosti I."/>
            <person name="LaButti K."/>
            <person name="Lindquist E.A."/>
            <person name="Lucas S."/>
            <person name="Salamov A.A."/>
            <person name="Bradshaw R.E."/>
            <person name="Ciuffetti L."/>
            <person name="Hamelin R.C."/>
            <person name="Kema G.H.J."/>
            <person name="Lawrence C."/>
            <person name="Scott J.A."/>
            <person name="Spatafora J.W."/>
            <person name="Turgeon B.G."/>
            <person name="de Wit P.J.G.M."/>
            <person name="Zhong S."/>
            <person name="Goodwin S.B."/>
            <person name="Grigoriev I.V."/>
        </authorList>
    </citation>
    <scope>NUCLEOTIDE SEQUENCE [LARGE SCALE GENOMIC DNA]</scope>
    <source>
        <strain evidence="2">28A</strain>
    </source>
</reference>
<reference evidence="1 2" key="2">
    <citation type="journal article" date="2013" name="PLoS Genet.">
        <title>Comparative genome structure, secondary metabolite, and effector coding capacity across Cochliobolus pathogens.</title>
        <authorList>
            <person name="Condon B.J."/>
            <person name="Leng Y."/>
            <person name="Wu D."/>
            <person name="Bushley K.E."/>
            <person name="Ohm R.A."/>
            <person name="Otillar R."/>
            <person name="Martin J."/>
            <person name="Schackwitz W."/>
            <person name="Grimwood J."/>
            <person name="MohdZainudin N."/>
            <person name="Xue C."/>
            <person name="Wang R."/>
            <person name="Manning V.A."/>
            <person name="Dhillon B."/>
            <person name="Tu Z.J."/>
            <person name="Steffenson B.J."/>
            <person name="Salamov A."/>
            <person name="Sun H."/>
            <person name="Lowry S."/>
            <person name="LaButti K."/>
            <person name="Han J."/>
            <person name="Copeland A."/>
            <person name="Lindquist E."/>
            <person name="Barry K."/>
            <person name="Schmutz J."/>
            <person name="Baker S.E."/>
            <person name="Ciuffetti L.M."/>
            <person name="Grigoriev I.V."/>
            <person name="Zhong S."/>
            <person name="Turgeon B.G."/>
        </authorList>
    </citation>
    <scope>NUCLEOTIDE SEQUENCE [LARGE SCALE GENOMIC DNA]</scope>
    <source>
        <strain evidence="2">28A</strain>
    </source>
</reference>
<proteinExistence type="predicted"/>
<dbReference type="eggNOG" id="ENOG502R93Q">
    <property type="taxonomic scope" value="Eukaryota"/>
</dbReference>
<dbReference type="OrthoDB" id="3741724at2759"/>
<dbReference type="HOGENOM" id="CLU_116359_0_0_1"/>
<dbReference type="Proteomes" id="UP000016935">
    <property type="component" value="Unassembled WGS sequence"/>
</dbReference>
<keyword evidence="2" id="KW-1185">Reference proteome</keyword>
<protein>
    <submittedName>
        <fullName evidence="1">Uncharacterized protein</fullName>
    </submittedName>
</protein>
<sequence length="196" mass="21767">MPMPMSYIDTNDLAVQTASIDISSTSWLTSSTLVNSINSLKELCLGNCRLLYGSERFRFYDIVICEDEANKRFCALLTCNMDGQTKILRVETDACAVTAVQMLVGRLQRDTAKLFAKYNVGSQIEGQQGSTDKTTGTFKLWDGPGDRRIAGPDDDTAGLRRAWSARGGAQRYNGNKRRAVEQAGRERDVLCYDEVL</sequence>
<organism evidence="1 2">
    <name type="scientific">Exserohilum turcicum (strain 28A)</name>
    <name type="common">Northern leaf blight fungus</name>
    <name type="synonym">Setosphaeria turcica</name>
    <dbReference type="NCBI Taxonomy" id="671987"/>
    <lineage>
        <taxon>Eukaryota</taxon>
        <taxon>Fungi</taxon>
        <taxon>Dikarya</taxon>
        <taxon>Ascomycota</taxon>
        <taxon>Pezizomycotina</taxon>
        <taxon>Dothideomycetes</taxon>
        <taxon>Pleosporomycetidae</taxon>
        <taxon>Pleosporales</taxon>
        <taxon>Pleosporineae</taxon>
        <taxon>Pleosporaceae</taxon>
        <taxon>Exserohilum</taxon>
    </lineage>
</organism>
<dbReference type="GeneID" id="19402983"/>
<dbReference type="RefSeq" id="XP_008022418.1">
    <property type="nucleotide sequence ID" value="XM_008024227.1"/>
</dbReference>
<dbReference type="AlphaFoldDB" id="R0KL00"/>
<gene>
    <name evidence="1" type="ORF">SETTUDRAFT_26155</name>
</gene>
<evidence type="ECO:0000313" key="2">
    <source>
        <dbReference type="Proteomes" id="UP000016935"/>
    </source>
</evidence>
<accession>R0KL00</accession>
<dbReference type="EMBL" id="KB908504">
    <property type="protein sequence ID" value="EOA89829.1"/>
    <property type="molecule type" value="Genomic_DNA"/>
</dbReference>